<protein>
    <submittedName>
        <fullName evidence="5">Starvation-inducible DNA-binding protein</fullName>
    </submittedName>
</protein>
<dbReference type="GO" id="GO:0003677">
    <property type="term" value="F:DNA binding"/>
    <property type="evidence" value="ECO:0007669"/>
    <property type="project" value="UniProtKB-KW"/>
</dbReference>
<evidence type="ECO:0000313" key="5">
    <source>
        <dbReference type="EMBL" id="SDX54807.1"/>
    </source>
</evidence>
<feature type="domain" description="Ferritin/DPS" evidence="4">
    <location>
        <begin position="18"/>
        <end position="156"/>
    </location>
</feature>
<organism evidence="5 6">
    <name type="scientific">Hydrobacter penzbergensis</name>
    <dbReference type="NCBI Taxonomy" id="1235997"/>
    <lineage>
        <taxon>Bacteria</taxon>
        <taxon>Pseudomonadati</taxon>
        <taxon>Bacteroidota</taxon>
        <taxon>Chitinophagia</taxon>
        <taxon>Chitinophagales</taxon>
        <taxon>Chitinophagaceae</taxon>
        <taxon>Hydrobacter</taxon>
    </lineage>
</organism>
<proteinExistence type="inferred from homology"/>
<dbReference type="SUPFAM" id="SSF47240">
    <property type="entry name" value="Ferritin-like"/>
    <property type="match status" value="1"/>
</dbReference>
<dbReference type="Pfam" id="PF00210">
    <property type="entry name" value="Ferritin"/>
    <property type="match status" value="1"/>
</dbReference>
<dbReference type="InterPro" id="IPR002177">
    <property type="entry name" value="DPS_DNA-bd"/>
</dbReference>
<dbReference type="PANTHER" id="PTHR42932">
    <property type="entry name" value="GENERAL STRESS PROTEIN 20U"/>
    <property type="match status" value="1"/>
</dbReference>
<sequence>MKANIGITDKNLQAVALMLNKILADEYVLYTKVRNYHWNIEGSNFMEMHKFYEDMYNGIDELIDEIAERVRKLGHYSEGRLKDFLKLTNLTEEAYSSEQKKQLQNLLNDHETLARNLRNDINACSDKYKDLGTADFLTGLLKQHETWAWFVRSYLK</sequence>
<dbReference type="GO" id="GO:0008199">
    <property type="term" value="F:ferric iron binding"/>
    <property type="evidence" value="ECO:0007669"/>
    <property type="project" value="InterPro"/>
</dbReference>
<gene>
    <name evidence="5" type="ORF">SAMN05444410_11960</name>
</gene>
<evidence type="ECO:0000256" key="1">
    <source>
        <dbReference type="ARBA" id="ARBA00009497"/>
    </source>
</evidence>
<accession>A0A8X8IHZ1</accession>
<keyword evidence="6" id="KW-1185">Reference proteome</keyword>
<evidence type="ECO:0000256" key="2">
    <source>
        <dbReference type="RuleBase" id="RU003875"/>
    </source>
</evidence>
<dbReference type="PRINTS" id="PR01346">
    <property type="entry name" value="HELNAPAPROT"/>
</dbReference>
<keyword evidence="5" id="KW-0238">DNA-binding</keyword>
<dbReference type="Proteomes" id="UP000198711">
    <property type="component" value="Unassembled WGS sequence"/>
</dbReference>
<evidence type="ECO:0000313" key="6">
    <source>
        <dbReference type="Proteomes" id="UP000198711"/>
    </source>
</evidence>
<reference evidence="5 6" key="1">
    <citation type="submission" date="2016-10" db="EMBL/GenBank/DDBJ databases">
        <authorList>
            <person name="Varghese N."/>
            <person name="Submissions S."/>
        </authorList>
    </citation>
    <scope>NUCLEOTIDE SEQUENCE [LARGE SCALE GENOMIC DNA]</scope>
    <source>
        <strain evidence="5 6">DSM 25353</strain>
    </source>
</reference>
<dbReference type="Gene3D" id="1.20.1260.10">
    <property type="match status" value="1"/>
</dbReference>
<dbReference type="EMBL" id="FNNO01000019">
    <property type="protein sequence ID" value="SDX54807.1"/>
    <property type="molecule type" value="Genomic_DNA"/>
</dbReference>
<dbReference type="RefSeq" id="WP_092726659.1">
    <property type="nucleotide sequence ID" value="NZ_FNNO01000019.1"/>
</dbReference>
<evidence type="ECO:0000259" key="4">
    <source>
        <dbReference type="Pfam" id="PF00210"/>
    </source>
</evidence>
<evidence type="ECO:0000256" key="3">
    <source>
        <dbReference type="SAM" id="Coils"/>
    </source>
</evidence>
<name>A0A8X8IHZ1_9BACT</name>
<dbReference type="InterPro" id="IPR008331">
    <property type="entry name" value="Ferritin_DPS_dom"/>
</dbReference>
<keyword evidence="3" id="KW-0175">Coiled coil</keyword>
<comment type="similarity">
    <text evidence="1 2">Belongs to the Dps family.</text>
</comment>
<dbReference type="InterPro" id="IPR012347">
    <property type="entry name" value="Ferritin-like"/>
</dbReference>
<dbReference type="CDD" id="cd01043">
    <property type="entry name" value="DPS"/>
    <property type="match status" value="1"/>
</dbReference>
<dbReference type="PIRSF" id="PIRSF005900">
    <property type="entry name" value="Dps"/>
    <property type="match status" value="1"/>
</dbReference>
<dbReference type="InterPro" id="IPR009078">
    <property type="entry name" value="Ferritin-like_SF"/>
</dbReference>
<feature type="coiled-coil region" evidence="3">
    <location>
        <begin position="96"/>
        <end position="127"/>
    </location>
</feature>
<comment type="caution">
    <text evidence="5">The sequence shown here is derived from an EMBL/GenBank/DDBJ whole genome shotgun (WGS) entry which is preliminary data.</text>
</comment>
<dbReference type="AlphaFoldDB" id="A0A8X8IHZ1"/>
<dbReference type="PANTHER" id="PTHR42932:SF3">
    <property type="entry name" value="DNA PROTECTION DURING STARVATION PROTEIN"/>
    <property type="match status" value="1"/>
</dbReference>